<organism evidence="1 2">
    <name type="scientific">Parachaetomium inaequale</name>
    <dbReference type="NCBI Taxonomy" id="2588326"/>
    <lineage>
        <taxon>Eukaryota</taxon>
        <taxon>Fungi</taxon>
        <taxon>Dikarya</taxon>
        <taxon>Ascomycota</taxon>
        <taxon>Pezizomycotina</taxon>
        <taxon>Sordariomycetes</taxon>
        <taxon>Sordariomycetidae</taxon>
        <taxon>Sordariales</taxon>
        <taxon>Chaetomiaceae</taxon>
        <taxon>Parachaetomium</taxon>
    </lineage>
</organism>
<accession>A0AAN6P6B7</accession>
<gene>
    <name evidence="1" type="ORF">C8A01DRAFT_20361</name>
</gene>
<proteinExistence type="predicted"/>
<evidence type="ECO:0000313" key="2">
    <source>
        <dbReference type="Proteomes" id="UP001303115"/>
    </source>
</evidence>
<feature type="non-terminal residue" evidence="1">
    <location>
        <position position="1"/>
    </location>
</feature>
<sequence>KSFDRREKACGEQKLFESISDIFYEIYNLTRLKIILEFPNDIERTVDFINKSFRKEKDLAIFLLDYEVSRS</sequence>
<comment type="caution">
    <text evidence="1">The sequence shown here is derived from an EMBL/GenBank/DDBJ whole genome shotgun (WGS) entry which is preliminary data.</text>
</comment>
<dbReference type="EMBL" id="MU854595">
    <property type="protein sequence ID" value="KAK4032566.1"/>
    <property type="molecule type" value="Genomic_DNA"/>
</dbReference>
<dbReference type="Proteomes" id="UP001303115">
    <property type="component" value="Unassembled WGS sequence"/>
</dbReference>
<dbReference type="AlphaFoldDB" id="A0AAN6P6B7"/>
<name>A0AAN6P6B7_9PEZI</name>
<protein>
    <submittedName>
        <fullName evidence="1">Uncharacterized protein</fullName>
    </submittedName>
</protein>
<keyword evidence="2" id="KW-1185">Reference proteome</keyword>
<reference evidence="2" key="1">
    <citation type="journal article" date="2023" name="Mol. Phylogenet. Evol.">
        <title>Genome-scale phylogeny and comparative genomics of the fungal order Sordariales.</title>
        <authorList>
            <person name="Hensen N."/>
            <person name="Bonometti L."/>
            <person name="Westerberg I."/>
            <person name="Brannstrom I.O."/>
            <person name="Guillou S."/>
            <person name="Cros-Aarteil S."/>
            <person name="Calhoun S."/>
            <person name="Haridas S."/>
            <person name="Kuo A."/>
            <person name="Mondo S."/>
            <person name="Pangilinan J."/>
            <person name="Riley R."/>
            <person name="LaButti K."/>
            <person name="Andreopoulos B."/>
            <person name="Lipzen A."/>
            <person name="Chen C."/>
            <person name="Yan M."/>
            <person name="Daum C."/>
            <person name="Ng V."/>
            <person name="Clum A."/>
            <person name="Steindorff A."/>
            <person name="Ohm R.A."/>
            <person name="Martin F."/>
            <person name="Silar P."/>
            <person name="Natvig D.O."/>
            <person name="Lalanne C."/>
            <person name="Gautier V."/>
            <person name="Ament-Velasquez S.L."/>
            <person name="Kruys A."/>
            <person name="Hutchinson M.I."/>
            <person name="Powell A.J."/>
            <person name="Barry K."/>
            <person name="Miller A.N."/>
            <person name="Grigoriev I.V."/>
            <person name="Debuchy R."/>
            <person name="Gladieux P."/>
            <person name="Hiltunen Thoren M."/>
            <person name="Johannesson H."/>
        </authorList>
    </citation>
    <scope>NUCLEOTIDE SEQUENCE [LARGE SCALE GENOMIC DNA]</scope>
    <source>
        <strain evidence="2">CBS 284.82</strain>
    </source>
</reference>
<evidence type="ECO:0000313" key="1">
    <source>
        <dbReference type="EMBL" id="KAK4032566.1"/>
    </source>
</evidence>